<accession>A0A0B2VUT0</accession>
<organism evidence="1 2">
    <name type="scientific">Toxocara canis</name>
    <name type="common">Canine roundworm</name>
    <dbReference type="NCBI Taxonomy" id="6265"/>
    <lineage>
        <taxon>Eukaryota</taxon>
        <taxon>Metazoa</taxon>
        <taxon>Ecdysozoa</taxon>
        <taxon>Nematoda</taxon>
        <taxon>Chromadorea</taxon>
        <taxon>Rhabditida</taxon>
        <taxon>Spirurina</taxon>
        <taxon>Ascaridomorpha</taxon>
        <taxon>Ascaridoidea</taxon>
        <taxon>Toxocaridae</taxon>
        <taxon>Toxocara</taxon>
    </lineage>
</organism>
<sequence length="170" mass="19511">MEVHELLRPSNDVHKIFRLENRARENIMPRDTAQSDDLRECMGGSGILAEKLRKNGEQEVPLRKEVQQHDAASKMCACEERARIKQAHYKAIGRSRLRVNSAKFSPTAEQMANESAHKPTQRCHKNGLGACQFRQVCQKGDIYLRLLQHYIEKCNMGVRFENIYSLTTTA</sequence>
<name>A0A0B2VUT0_TOXCA</name>
<evidence type="ECO:0000313" key="2">
    <source>
        <dbReference type="Proteomes" id="UP000031036"/>
    </source>
</evidence>
<gene>
    <name evidence="1" type="ORF">Tcan_11411</name>
</gene>
<reference evidence="1 2" key="1">
    <citation type="submission" date="2014-11" db="EMBL/GenBank/DDBJ databases">
        <title>Genetic blueprint of the zoonotic pathogen Toxocara canis.</title>
        <authorList>
            <person name="Zhu X.-Q."/>
            <person name="Korhonen P.K."/>
            <person name="Cai H."/>
            <person name="Young N.D."/>
            <person name="Nejsum P."/>
            <person name="von Samson-Himmelstjerna G."/>
            <person name="Boag P.R."/>
            <person name="Tan P."/>
            <person name="Li Q."/>
            <person name="Min J."/>
            <person name="Yang Y."/>
            <person name="Wang X."/>
            <person name="Fang X."/>
            <person name="Hall R.S."/>
            <person name="Hofmann A."/>
            <person name="Sternberg P.W."/>
            <person name="Jex A.R."/>
            <person name="Gasser R.B."/>
        </authorList>
    </citation>
    <scope>NUCLEOTIDE SEQUENCE [LARGE SCALE GENOMIC DNA]</scope>
    <source>
        <strain evidence="1">PN_DK_2014</strain>
    </source>
</reference>
<protein>
    <submittedName>
        <fullName evidence="1">Uncharacterized protein</fullName>
    </submittedName>
</protein>
<dbReference type="EMBL" id="JPKZ01000906">
    <property type="protein sequence ID" value="KHN84710.1"/>
    <property type="molecule type" value="Genomic_DNA"/>
</dbReference>
<keyword evidence="2" id="KW-1185">Reference proteome</keyword>
<proteinExistence type="predicted"/>
<dbReference type="AlphaFoldDB" id="A0A0B2VUT0"/>
<comment type="caution">
    <text evidence="1">The sequence shown here is derived from an EMBL/GenBank/DDBJ whole genome shotgun (WGS) entry which is preliminary data.</text>
</comment>
<dbReference type="Proteomes" id="UP000031036">
    <property type="component" value="Unassembled WGS sequence"/>
</dbReference>
<evidence type="ECO:0000313" key="1">
    <source>
        <dbReference type="EMBL" id="KHN84710.1"/>
    </source>
</evidence>